<name>A0ACC2VD78_9TREE</name>
<keyword evidence="2" id="KW-1185">Reference proteome</keyword>
<dbReference type="Proteomes" id="UP001241377">
    <property type="component" value="Unassembled WGS sequence"/>
</dbReference>
<comment type="caution">
    <text evidence="1">The sequence shown here is derived from an EMBL/GenBank/DDBJ whole genome shotgun (WGS) entry which is preliminary data.</text>
</comment>
<evidence type="ECO:0000313" key="2">
    <source>
        <dbReference type="Proteomes" id="UP001241377"/>
    </source>
</evidence>
<sequence>MWRIRPFVRNPVFGRYGTSVLRSPRSNIYMKRFNSTQAKPQKKPSGIKALMKEYGYAGLGVYLALTAIDLPIFYVLVHSMGQEEIEFYENKVKQKFGYGVSDEELKKRQEINKIHEEMESDNIPKPKNESLWSTLRNLFSWTEFAIVYGIHKSFIFVRLPIAAAITPGIVKTLRKWGFRIGTDKLATTANIAKEGIKDFTAANPKFGTRPNGKKRWFSWFF</sequence>
<evidence type="ECO:0000313" key="1">
    <source>
        <dbReference type="EMBL" id="KAJ9096566.1"/>
    </source>
</evidence>
<reference evidence="1" key="1">
    <citation type="submission" date="2023-04" db="EMBL/GenBank/DDBJ databases">
        <title>Draft Genome sequencing of Naganishia species isolated from polar environments using Oxford Nanopore Technology.</title>
        <authorList>
            <person name="Leo P."/>
            <person name="Venkateswaran K."/>
        </authorList>
    </citation>
    <scope>NUCLEOTIDE SEQUENCE</scope>
    <source>
        <strain evidence="1">MNA-CCFEE 5261</strain>
    </source>
</reference>
<organism evidence="1 2">
    <name type="scientific">Naganishia cerealis</name>
    <dbReference type="NCBI Taxonomy" id="610337"/>
    <lineage>
        <taxon>Eukaryota</taxon>
        <taxon>Fungi</taxon>
        <taxon>Dikarya</taxon>
        <taxon>Basidiomycota</taxon>
        <taxon>Agaricomycotina</taxon>
        <taxon>Tremellomycetes</taxon>
        <taxon>Filobasidiales</taxon>
        <taxon>Filobasidiaceae</taxon>
        <taxon>Naganishia</taxon>
    </lineage>
</organism>
<gene>
    <name evidence="1" type="ORF">QFC19_007098</name>
</gene>
<protein>
    <submittedName>
        <fullName evidence="1">Uncharacterized protein</fullName>
    </submittedName>
</protein>
<accession>A0ACC2VD78</accession>
<dbReference type="EMBL" id="JASBWR010000092">
    <property type="protein sequence ID" value="KAJ9096566.1"/>
    <property type="molecule type" value="Genomic_DNA"/>
</dbReference>
<proteinExistence type="predicted"/>